<name>A0A3N1Y0F4_9FIRM</name>
<sequence>MKNKSTLPIVLAVLNVIACLVMNFQEFLMGSPAYCWGNGMGLYGYFNHSGNYIYNNDYNSVCIF</sequence>
<reference evidence="2 3" key="1">
    <citation type="submission" date="2018-11" db="EMBL/GenBank/DDBJ databases">
        <title>Genomic Encyclopedia of Type Strains, Phase IV (KMG-IV): sequencing the most valuable type-strain genomes for metagenomic binning, comparative biology and taxonomic classification.</title>
        <authorList>
            <person name="Goeker M."/>
        </authorList>
    </citation>
    <scope>NUCLEOTIDE SEQUENCE [LARGE SCALE GENOMIC DNA]</scope>
    <source>
        <strain evidence="2 3">DSM 26537</strain>
    </source>
</reference>
<gene>
    <name evidence="2" type="ORF">EDD66_102372</name>
</gene>
<keyword evidence="1" id="KW-1133">Transmembrane helix</keyword>
<dbReference type="AlphaFoldDB" id="A0A3N1Y0F4"/>
<dbReference type="RefSeq" id="WP_123608400.1">
    <property type="nucleotide sequence ID" value="NZ_RJVG01000002.1"/>
</dbReference>
<keyword evidence="1" id="KW-0812">Transmembrane</keyword>
<protein>
    <submittedName>
        <fullName evidence="2">Uncharacterized protein</fullName>
    </submittedName>
</protein>
<organism evidence="2 3">
    <name type="scientific">Mobilisporobacter senegalensis</name>
    <dbReference type="NCBI Taxonomy" id="1329262"/>
    <lineage>
        <taxon>Bacteria</taxon>
        <taxon>Bacillati</taxon>
        <taxon>Bacillota</taxon>
        <taxon>Clostridia</taxon>
        <taxon>Lachnospirales</taxon>
        <taxon>Lachnospiraceae</taxon>
        <taxon>Mobilisporobacter</taxon>
    </lineage>
</organism>
<evidence type="ECO:0000313" key="2">
    <source>
        <dbReference type="EMBL" id="ROR30717.1"/>
    </source>
</evidence>
<accession>A0A3N1Y0F4</accession>
<keyword evidence="1" id="KW-0472">Membrane</keyword>
<feature type="transmembrane region" description="Helical" evidence="1">
    <location>
        <begin position="6"/>
        <end position="24"/>
    </location>
</feature>
<keyword evidence="3" id="KW-1185">Reference proteome</keyword>
<proteinExistence type="predicted"/>
<evidence type="ECO:0000313" key="3">
    <source>
        <dbReference type="Proteomes" id="UP000273083"/>
    </source>
</evidence>
<comment type="caution">
    <text evidence="2">The sequence shown here is derived from an EMBL/GenBank/DDBJ whole genome shotgun (WGS) entry which is preliminary data.</text>
</comment>
<evidence type="ECO:0000256" key="1">
    <source>
        <dbReference type="SAM" id="Phobius"/>
    </source>
</evidence>
<dbReference type="Proteomes" id="UP000273083">
    <property type="component" value="Unassembled WGS sequence"/>
</dbReference>
<dbReference type="EMBL" id="RJVG01000002">
    <property type="protein sequence ID" value="ROR30717.1"/>
    <property type="molecule type" value="Genomic_DNA"/>
</dbReference>
<dbReference type="OrthoDB" id="1954015at2"/>